<dbReference type="GeneID" id="93171804"/>
<dbReference type="InterPro" id="IPR001646">
    <property type="entry name" value="5peptide_repeat"/>
</dbReference>
<evidence type="ECO:0008006" key="4">
    <source>
        <dbReference type="Google" id="ProtNLM"/>
    </source>
</evidence>
<reference evidence="2 3" key="1">
    <citation type="submission" date="2019-09" db="EMBL/GenBank/DDBJ databases">
        <authorList>
            <person name="Depoorter E."/>
        </authorList>
    </citation>
    <scope>NUCLEOTIDE SEQUENCE [LARGE SCALE GENOMIC DNA]</scope>
    <source>
        <strain evidence="2">LMG 26883</strain>
    </source>
</reference>
<feature type="compositionally biased region" description="Polar residues" evidence="1">
    <location>
        <begin position="1"/>
        <end position="28"/>
    </location>
</feature>
<dbReference type="AlphaFoldDB" id="A0A6P2NTG9"/>
<organism evidence="2 3">
    <name type="scientific">Burkholderia pseudomultivorans</name>
    <dbReference type="NCBI Taxonomy" id="1207504"/>
    <lineage>
        <taxon>Bacteria</taxon>
        <taxon>Pseudomonadati</taxon>
        <taxon>Pseudomonadota</taxon>
        <taxon>Betaproteobacteria</taxon>
        <taxon>Burkholderiales</taxon>
        <taxon>Burkholderiaceae</taxon>
        <taxon>Burkholderia</taxon>
        <taxon>Burkholderia cepacia complex</taxon>
    </lineage>
</organism>
<sequence length="335" mass="37688">MPNSNEPARDSASNGANSQQMHAETMETSGPDDIEIAPTKPESSAPASVAEIIRALSSTSRKKYEGGKFPQRVVAVSFMFHDFTNIDAKGVVFEGCNFKFCIFNGAYFRKSKFKNCDFTGAKFKDCNFRDSILSGSKFDYCQFSNTLISTKELLLNSPTWLNVRREFMMSLRKNAESVGDIESAKIFIREELKAARKYCQEGWRHQGSYYKEKYPNLSDRINLFSKALGYGLDWHFWGHGEYPSKLVRFILITLFISGGITLALDDRISLSATPVSTFISTYGQSTIAATCTFLGVTPDHGLPIVPEPLRIVLAFSRYIALGFFTSSLFRRLSRR</sequence>
<evidence type="ECO:0000313" key="3">
    <source>
        <dbReference type="Proteomes" id="UP000494162"/>
    </source>
</evidence>
<proteinExistence type="predicted"/>
<evidence type="ECO:0000313" key="2">
    <source>
        <dbReference type="EMBL" id="VWB98350.1"/>
    </source>
</evidence>
<evidence type="ECO:0000256" key="1">
    <source>
        <dbReference type="SAM" id="MobiDB-lite"/>
    </source>
</evidence>
<dbReference type="Gene3D" id="2.160.20.80">
    <property type="entry name" value="E3 ubiquitin-protein ligase SopA"/>
    <property type="match status" value="1"/>
</dbReference>
<dbReference type="Proteomes" id="UP000494162">
    <property type="component" value="Unassembled WGS sequence"/>
</dbReference>
<protein>
    <recommendedName>
        <fullName evidence="4">Pentapeptide repeat-containing protein</fullName>
    </recommendedName>
</protein>
<gene>
    <name evidence="2" type="ORF">BPS26883_04758</name>
</gene>
<dbReference type="RefSeq" id="WP_174903518.1">
    <property type="nucleotide sequence ID" value="NZ_CABVPP010000044.1"/>
</dbReference>
<dbReference type="Pfam" id="PF13576">
    <property type="entry name" value="Pentapeptide_3"/>
    <property type="match status" value="1"/>
</dbReference>
<feature type="region of interest" description="Disordered" evidence="1">
    <location>
        <begin position="1"/>
        <end position="46"/>
    </location>
</feature>
<accession>A0A6P2NTG9</accession>
<name>A0A6P2NTG9_9BURK</name>
<dbReference type="EMBL" id="CABVPP010000044">
    <property type="protein sequence ID" value="VWB98350.1"/>
    <property type="molecule type" value="Genomic_DNA"/>
</dbReference>
<dbReference type="SUPFAM" id="SSF141571">
    <property type="entry name" value="Pentapeptide repeat-like"/>
    <property type="match status" value="1"/>
</dbReference>